<comment type="subcellular location">
    <subcellularLocation>
        <location evidence="1">Cytoplasm</location>
        <location evidence="1">Cytoskeleton</location>
        <location evidence="1">Cilium axoneme</location>
    </subcellularLocation>
</comment>
<dbReference type="InterPro" id="IPR032675">
    <property type="entry name" value="LRR_dom_sf"/>
</dbReference>
<organism evidence="5 6">
    <name type="scientific">Volvox africanus</name>
    <dbReference type="NCBI Taxonomy" id="51714"/>
    <lineage>
        <taxon>Eukaryota</taxon>
        <taxon>Viridiplantae</taxon>
        <taxon>Chlorophyta</taxon>
        <taxon>core chlorophytes</taxon>
        <taxon>Chlorophyceae</taxon>
        <taxon>CS clade</taxon>
        <taxon>Chlamydomonadales</taxon>
        <taxon>Volvocaceae</taxon>
        <taxon>Volvox</taxon>
    </lineage>
</organism>
<dbReference type="InterPro" id="IPR011009">
    <property type="entry name" value="Kinase-like_dom_sf"/>
</dbReference>
<dbReference type="GO" id="GO:0004672">
    <property type="term" value="F:protein kinase activity"/>
    <property type="evidence" value="ECO:0007669"/>
    <property type="project" value="InterPro"/>
</dbReference>
<dbReference type="SMART" id="SM00364">
    <property type="entry name" value="LRR_BAC"/>
    <property type="match status" value="6"/>
</dbReference>
<dbReference type="Gene3D" id="3.30.200.20">
    <property type="entry name" value="Phosphorylase Kinase, domain 1"/>
    <property type="match status" value="1"/>
</dbReference>
<evidence type="ECO:0000313" key="5">
    <source>
        <dbReference type="EMBL" id="GIL63161.1"/>
    </source>
</evidence>
<name>A0A8J4BLN3_9CHLO</name>
<dbReference type="Gene3D" id="3.80.10.10">
    <property type="entry name" value="Ribonuclease Inhibitor"/>
    <property type="match status" value="2"/>
</dbReference>
<dbReference type="SUPFAM" id="SSF56112">
    <property type="entry name" value="Protein kinase-like (PK-like)"/>
    <property type="match status" value="1"/>
</dbReference>
<evidence type="ECO:0000256" key="2">
    <source>
        <dbReference type="ARBA" id="ARBA00022614"/>
    </source>
</evidence>
<feature type="domain" description="Protein kinase" evidence="4">
    <location>
        <begin position="309"/>
        <end position="547"/>
    </location>
</feature>
<keyword evidence="2" id="KW-0433">Leucine-rich repeat</keyword>
<keyword evidence="6" id="KW-1185">Reference proteome</keyword>
<dbReference type="EMBL" id="BNCO01000055">
    <property type="protein sequence ID" value="GIL63161.1"/>
    <property type="molecule type" value="Genomic_DNA"/>
</dbReference>
<dbReference type="PANTHER" id="PTHR48051:SF1">
    <property type="entry name" value="RAS SUPPRESSOR PROTEIN 1"/>
    <property type="match status" value="1"/>
</dbReference>
<dbReference type="PANTHER" id="PTHR48051">
    <property type="match status" value="1"/>
</dbReference>
<dbReference type="Pfam" id="PF23598">
    <property type="entry name" value="LRR_14"/>
    <property type="match status" value="1"/>
</dbReference>
<dbReference type="SMART" id="SM00369">
    <property type="entry name" value="LRR_TYP"/>
    <property type="match status" value="5"/>
</dbReference>
<dbReference type="InterPro" id="IPR003591">
    <property type="entry name" value="Leu-rich_rpt_typical-subtyp"/>
</dbReference>
<dbReference type="InterPro" id="IPR055414">
    <property type="entry name" value="LRR_R13L4/SHOC2-like"/>
</dbReference>
<evidence type="ECO:0000259" key="4">
    <source>
        <dbReference type="PROSITE" id="PS50011"/>
    </source>
</evidence>
<accession>A0A8J4BLN3</accession>
<dbReference type="InterPro" id="IPR000719">
    <property type="entry name" value="Prot_kinase_dom"/>
</dbReference>
<keyword evidence="3" id="KW-0677">Repeat</keyword>
<evidence type="ECO:0000256" key="1">
    <source>
        <dbReference type="ARBA" id="ARBA00004430"/>
    </source>
</evidence>
<comment type="caution">
    <text evidence="5">The sequence shown here is derived from an EMBL/GenBank/DDBJ whole genome shotgun (WGS) entry which is preliminary data.</text>
</comment>
<sequence length="547" mass="59319">MGRRVVVVAVALSGAALALGTVATVIVLRKRRQYASKQTPNRVSSEEVTLHSVAELEQASRDVQLSSKVSTVQLRTRLTSLPLEHLASFVNLSCLDIEGCRLDQLPAEISLLKNLKVLLAPRNKLTRIPTEIGRLSRSLIQLDLGTNKLTEVPAQLCELTALQTLNLMANELEHLPESIGNLRNLRLLGLKSNKLTELPSSVSKLTSLVELFITNNRLTDLPEGMSRCTSLVKLQASFNAFTALPACLLHLPNLELLRVAVCGIRTLPVGLLEDGSMPHLAWFSMAGNPVCPDPPAPAPGLPVVEVDDLDLGMKLADGASGEVFRAVWRGDLVAVKFFRGDVSPDGRAEDEVALAIALQHPHLTQVLAKVKHPPGLVLRLASGNPLAHKPTSKNLLRCKWGDDVRFAPRRALLLAVAVADALAYIHSAGVCHGDVYAHNVLMDEDENVTLCDFGASFSYDPRTQLFWQAMEVRAYGLLLRDVAARCAVEADVAGYTTGSGATATARRVVAALRELAERCTELPPAQRPPFAAIRYELAGLRFTLYGK</sequence>
<dbReference type="InterPro" id="IPR050216">
    <property type="entry name" value="LRR_domain-containing"/>
</dbReference>
<dbReference type="Gene3D" id="1.10.510.10">
    <property type="entry name" value="Transferase(Phosphotransferase) domain 1"/>
    <property type="match status" value="1"/>
</dbReference>
<dbReference type="SUPFAM" id="SSF52058">
    <property type="entry name" value="L domain-like"/>
    <property type="match status" value="1"/>
</dbReference>
<protein>
    <recommendedName>
        <fullName evidence="4">Protein kinase domain-containing protein</fullName>
    </recommendedName>
</protein>
<evidence type="ECO:0000313" key="6">
    <source>
        <dbReference type="Proteomes" id="UP000747399"/>
    </source>
</evidence>
<dbReference type="GO" id="GO:0005524">
    <property type="term" value="F:ATP binding"/>
    <property type="evidence" value="ECO:0007669"/>
    <property type="project" value="InterPro"/>
</dbReference>
<proteinExistence type="predicted"/>
<evidence type="ECO:0000256" key="3">
    <source>
        <dbReference type="ARBA" id="ARBA00022737"/>
    </source>
</evidence>
<reference evidence="5" key="1">
    <citation type="journal article" date="2021" name="Proc. Natl. Acad. Sci. U.S.A.">
        <title>Three genomes in the algal genus Volvox reveal the fate of a haploid sex-determining region after a transition to homothallism.</title>
        <authorList>
            <person name="Yamamoto K."/>
            <person name="Hamaji T."/>
            <person name="Kawai-Toyooka H."/>
            <person name="Matsuzaki R."/>
            <person name="Takahashi F."/>
            <person name="Nishimura Y."/>
            <person name="Kawachi M."/>
            <person name="Noguchi H."/>
            <person name="Minakuchi Y."/>
            <person name="Umen J.G."/>
            <person name="Toyoda A."/>
            <person name="Nozaki H."/>
        </authorList>
    </citation>
    <scope>NUCLEOTIDE SEQUENCE</scope>
    <source>
        <strain evidence="5">NIES-3780</strain>
    </source>
</reference>
<dbReference type="AlphaFoldDB" id="A0A8J4BLN3"/>
<dbReference type="GO" id="GO:0005930">
    <property type="term" value="C:axoneme"/>
    <property type="evidence" value="ECO:0007669"/>
    <property type="project" value="UniProtKB-SubCell"/>
</dbReference>
<dbReference type="Pfam" id="PF00069">
    <property type="entry name" value="Pkinase"/>
    <property type="match status" value="1"/>
</dbReference>
<dbReference type="Proteomes" id="UP000747399">
    <property type="component" value="Unassembled WGS sequence"/>
</dbReference>
<gene>
    <name evidence="5" type="ORF">Vafri_17275</name>
</gene>
<dbReference type="PROSITE" id="PS50011">
    <property type="entry name" value="PROTEIN_KINASE_DOM"/>
    <property type="match status" value="1"/>
</dbReference>